<keyword evidence="2" id="KW-0804">Transcription</keyword>
<keyword evidence="6" id="KW-1185">Reference proteome</keyword>
<evidence type="ECO:0000256" key="2">
    <source>
        <dbReference type="ARBA" id="ARBA00023163"/>
    </source>
</evidence>
<dbReference type="SUPFAM" id="SSF48508">
    <property type="entry name" value="Nuclear receptor ligand-binding domain"/>
    <property type="match status" value="1"/>
</dbReference>
<dbReference type="EMBL" id="BTSX01000004">
    <property type="protein sequence ID" value="GMS93580.1"/>
    <property type="molecule type" value="Genomic_DNA"/>
</dbReference>
<dbReference type="Proteomes" id="UP001432027">
    <property type="component" value="Unassembled WGS sequence"/>
</dbReference>
<dbReference type="Pfam" id="PF00104">
    <property type="entry name" value="Hormone_recep"/>
    <property type="match status" value="1"/>
</dbReference>
<keyword evidence="3" id="KW-0675">Receptor</keyword>
<evidence type="ECO:0000313" key="5">
    <source>
        <dbReference type="EMBL" id="GMS93580.1"/>
    </source>
</evidence>
<dbReference type="GO" id="GO:0003700">
    <property type="term" value="F:DNA-binding transcription factor activity"/>
    <property type="evidence" value="ECO:0007669"/>
    <property type="project" value="TreeGrafter"/>
</dbReference>
<accession>A0AAV5TE51</accession>
<keyword evidence="1" id="KW-0805">Transcription regulation</keyword>
<dbReference type="Gene3D" id="1.10.565.10">
    <property type="entry name" value="Retinoid X Receptor"/>
    <property type="match status" value="1"/>
</dbReference>
<organism evidence="5 6">
    <name type="scientific">Pristionchus entomophagus</name>
    <dbReference type="NCBI Taxonomy" id="358040"/>
    <lineage>
        <taxon>Eukaryota</taxon>
        <taxon>Metazoa</taxon>
        <taxon>Ecdysozoa</taxon>
        <taxon>Nematoda</taxon>
        <taxon>Chromadorea</taxon>
        <taxon>Rhabditida</taxon>
        <taxon>Rhabditina</taxon>
        <taxon>Diplogasteromorpha</taxon>
        <taxon>Diplogasteroidea</taxon>
        <taxon>Neodiplogasteridae</taxon>
        <taxon>Pristionchus</taxon>
    </lineage>
</organism>
<feature type="non-terminal residue" evidence="5">
    <location>
        <position position="184"/>
    </location>
</feature>
<dbReference type="PANTHER" id="PTHR46011">
    <property type="entry name" value="NUCLEAR HORMONE RECEPTOR FAMILY MEMBER NHR-86-RELATED"/>
    <property type="match status" value="1"/>
</dbReference>
<evidence type="ECO:0000259" key="4">
    <source>
        <dbReference type="Pfam" id="PF00104"/>
    </source>
</evidence>
<protein>
    <recommendedName>
        <fullName evidence="4">NR LBD domain-containing protein</fullName>
    </recommendedName>
</protein>
<proteinExistence type="predicted"/>
<dbReference type="PANTHER" id="PTHR46011:SF6">
    <property type="entry name" value="HIGH ZINC ACTIVATED NUCLEAR RECEPTOR PROTEIN"/>
    <property type="match status" value="1"/>
</dbReference>
<feature type="domain" description="NR LBD" evidence="4">
    <location>
        <begin position="2"/>
        <end position="149"/>
    </location>
</feature>
<evidence type="ECO:0000256" key="1">
    <source>
        <dbReference type="ARBA" id="ARBA00023015"/>
    </source>
</evidence>
<dbReference type="AlphaFoldDB" id="A0AAV5TE51"/>
<sequence>MDLYRFYIPIFTMIDSYTRTWKVWGTFDVFTMCSVSVVMDFTDPETWLNEKEGGCNRNVLLDSMSVYVRDQMAVLVPSLKKAKMTDREVYGLLALMFCEMDMKTDVSELLLSQLDSIRSEVLQNLQQYYREEMGLSDFSNRLGNLMTVYYAYKECTSHFYSFFRMQVTLFDLWSAEAQLNALFL</sequence>
<evidence type="ECO:0000313" key="6">
    <source>
        <dbReference type="Proteomes" id="UP001432027"/>
    </source>
</evidence>
<dbReference type="GO" id="GO:0005634">
    <property type="term" value="C:nucleus"/>
    <property type="evidence" value="ECO:0007669"/>
    <property type="project" value="TreeGrafter"/>
</dbReference>
<dbReference type="InterPro" id="IPR035500">
    <property type="entry name" value="NHR-like_dom_sf"/>
</dbReference>
<name>A0AAV5TE51_9BILA</name>
<evidence type="ECO:0000256" key="3">
    <source>
        <dbReference type="ARBA" id="ARBA00023170"/>
    </source>
</evidence>
<gene>
    <name evidence="5" type="ORF">PENTCL1PPCAC_15753</name>
</gene>
<comment type="caution">
    <text evidence="5">The sequence shown here is derived from an EMBL/GenBank/DDBJ whole genome shotgun (WGS) entry which is preliminary data.</text>
</comment>
<dbReference type="InterPro" id="IPR000536">
    <property type="entry name" value="Nucl_hrmn_rcpt_lig-bd"/>
</dbReference>
<reference evidence="5" key="1">
    <citation type="submission" date="2023-10" db="EMBL/GenBank/DDBJ databases">
        <title>Genome assembly of Pristionchus species.</title>
        <authorList>
            <person name="Yoshida K."/>
            <person name="Sommer R.J."/>
        </authorList>
    </citation>
    <scope>NUCLEOTIDE SEQUENCE</scope>
    <source>
        <strain evidence="5">RS0144</strain>
    </source>
</reference>